<keyword evidence="4" id="KW-1185">Reference proteome</keyword>
<dbReference type="EMBL" id="AP024702">
    <property type="protein sequence ID" value="BCX48324.1"/>
    <property type="molecule type" value="Genomic_DNA"/>
</dbReference>
<dbReference type="CDD" id="cd03801">
    <property type="entry name" value="GT4_PimA-like"/>
    <property type="match status" value="1"/>
</dbReference>
<feature type="domain" description="Glycosyl transferase family 1" evidence="2">
    <location>
        <begin position="191"/>
        <end position="348"/>
    </location>
</feature>
<dbReference type="RefSeq" id="WP_338684463.1">
    <property type="nucleotide sequence ID" value="NZ_AP024702.1"/>
</dbReference>
<gene>
    <name evidence="3" type="ORF">HAHE_22320</name>
</gene>
<evidence type="ECO:0000256" key="1">
    <source>
        <dbReference type="ARBA" id="ARBA00022679"/>
    </source>
</evidence>
<protein>
    <recommendedName>
        <fullName evidence="2">Glycosyl transferase family 1 domain-containing protein</fullName>
    </recommendedName>
</protein>
<proteinExistence type="predicted"/>
<evidence type="ECO:0000259" key="2">
    <source>
        <dbReference type="Pfam" id="PF00534"/>
    </source>
</evidence>
<dbReference type="Pfam" id="PF00534">
    <property type="entry name" value="Glycos_transf_1"/>
    <property type="match status" value="1"/>
</dbReference>
<name>A0ABM7RAD0_9BACT</name>
<keyword evidence="1" id="KW-0808">Transferase</keyword>
<accession>A0ABM7RAD0</accession>
<evidence type="ECO:0000313" key="4">
    <source>
        <dbReference type="Proteomes" id="UP001374893"/>
    </source>
</evidence>
<organism evidence="3 4">
    <name type="scientific">Haloferula helveola</name>
    <dbReference type="NCBI Taxonomy" id="490095"/>
    <lineage>
        <taxon>Bacteria</taxon>
        <taxon>Pseudomonadati</taxon>
        <taxon>Verrucomicrobiota</taxon>
        <taxon>Verrucomicrobiia</taxon>
        <taxon>Verrucomicrobiales</taxon>
        <taxon>Verrucomicrobiaceae</taxon>
        <taxon>Haloferula</taxon>
    </lineage>
</organism>
<dbReference type="Pfam" id="PF20706">
    <property type="entry name" value="GT4-conflict"/>
    <property type="match status" value="1"/>
</dbReference>
<reference evidence="3 4" key="1">
    <citation type="submission" date="2021-06" db="EMBL/GenBank/DDBJ databases">
        <title>Complete genome of Haloferula helveola possessing various polysaccharide degrading enzymes.</title>
        <authorList>
            <person name="Takami H."/>
            <person name="Huang C."/>
            <person name="Hamasaki K."/>
        </authorList>
    </citation>
    <scope>NUCLEOTIDE SEQUENCE [LARGE SCALE GENOMIC DNA]</scope>
    <source>
        <strain evidence="3 4">CN-1</strain>
    </source>
</reference>
<sequence>MKSRPVVIFAQVPPPEHGQSRMVAAMIEALEADPDAPCFTHIDARFSKSLTEIGEGSVVKVMLCFRYLWEALRVRFRLEDPVLYYVPGPVKWSAVGRDWLLLVVLRFAFSRIVFHWHAIGQGEWAHGSDRQRLPGPRWLESLGRRISRLLLAKPDLSIVVSENSRMDADVIGSREVKVVWNGIQDPADGPEDRKRERHTGPIRLLFLSHGTAAKGLPDLLEALVLLGQDTSLPRETGMELTLAGGVAPEIRDEVDVWIRQVEESWSGRLQVAETGFIDGEAKRAAFLDADLFLAPSRWESFGLTVAESMAFGVPVVATASDGVSGVLPEGYPYLSEIADPEGLAERLSAAARAVLDGSIRPLSEELRARFEECFRFERFGSSIVASLSFVAEDRQQGKRGHDEIAIYAYLADQNPKLGRSLGISRMTEVVLGTIAKQPDVALTGVVSRSSVRAPDASAGMVTLPWSTRPKPLRILTDHLHPVVMLPRRRADVWYFPKGFMPRFHLACQPAVATIHDTIIQYYQDHYPKWRLELEYSYWAGMLRNTLRNASAVMTVSENAKRQIEEFVRRHKLPEKKIYVTYEPCLYESIPQPEDPAKADYVLHLGSKEPHKRTAWLVRQWLKGERERVGSDPSLPKLHVVGALPDEVTESVRSSASIVYLPFLEDQALVSQFTAAKALVFPSEVEGFGLPAIEAYYLGTPVCYHRGTSVEEVLGVATDKGGFSLDDASSLWPVLEEVMALPPDEVRRTGLALRDAYSSKRVVERMMEVFGEVAGGGGGAHSDRPASGR</sequence>
<dbReference type="InterPro" id="IPR001296">
    <property type="entry name" value="Glyco_trans_1"/>
</dbReference>
<dbReference type="PANTHER" id="PTHR46401:SF2">
    <property type="entry name" value="GLYCOSYLTRANSFERASE WBBK-RELATED"/>
    <property type="match status" value="1"/>
</dbReference>
<dbReference type="PANTHER" id="PTHR46401">
    <property type="entry name" value="GLYCOSYLTRANSFERASE WBBK-RELATED"/>
    <property type="match status" value="1"/>
</dbReference>
<dbReference type="Proteomes" id="UP001374893">
    <property type="component" value="Chromosome"/>
</dbReference>
<dbReference type="Gene3D" id="3.40.50.2000">
    <property type="entry name" value="Glycogen Phosphorylase B"/>
    <property type="match status" value="4"/>
</dbReference>
<dbReference type="SUPFAM" id="SSF53756">
    <property type="entry name" value="UDP-Glycosyltransferase/glycogen phosphorylase"/>
    <property type="match status" value="2"/>
</dbReference>
<evidence type="ECO:0000313" key="3">
    <source>
        <dbReference type="EMBL" id="BCX48324.1"/>
    </source>
</evidence>